<sequence length="118" mass="13791">MAITRYCWRCNTDVPMLDESEWAVIHPILIEDKKFITQKRKEYGMTIREVFEAFTTPSCIKYYELTGFKETNPDSIWHHRNSALGEDCPSCGKPFRTVKAKLCAACGYEKLKHHEDIK</sequence>
<gene>
    <name evidence="1" type="ORF">KCG35_16245</name>
</gene>
<accession>A0ABS5ZF41</accession>
<evidence type="ECO:0008006" key="3">
    <source>
        <dbReference type="Google" id="ProtNLM"/>
    </source>
</evidence>
<dbReference type="RefSeq" id="WP_215820845.1">
    <property type="nucleotide sequence ID" value="NZ_JAGSOY010000042.1"/>
</dbReference>
<evidence type="ECO:0000313" key="2">
    <source>
        <dbReference type="Proteomes" id="UP000690515"/>
    </source>
</evidence>
<reference evidence="1 2" key="1">
    <citation type="submission" date="2021-04" db="EMBL/GenBank/DDBJ databases">
        <authorList>
            <person name="Pira H."/>
            <person name="Risdian C."/>
            <person name="Wink J."/>
        </authorList>
    </citation>
    <scope>NUCLEOTIDE SEQUENCE [LARGE SCALE GENOMIC DNA]</scope>
    <source>
        <strain evidence="1 2">WH53</strain>
    </source>
</reference>
<dbReference type="Proteomes" id="UP000690515">
    <property type="component" value="Unassembled WGS sequence"/>
</dbReference>
<organism evidence="1 2">
    <name type="scientific">Zooshikella harenae</name>
    <dbReference type="NCBI Taxonomy" id="2827238"/>
    <lineage>
        <taxon>Bacteria</taxon>
        <taxon>Pseudomonadati</taxon>
        <taxon>Pseudomonadota</taxon>
        <taxon>Gammaproteobacteria</taxon>
        <taxon>Oceanospirillales</taxon>
        <taxon>Zooshikellaceae</taxon>
        <taxon>Zooshikella</taxon>
    </lineage>
</organism>
<dbReference type="EMBL" id="JAGSOY010000042">
    <property type="protein sequence ID" value="MBU2712619.1"/>
    <property type="molecule type" value="Genomic_DNA"/>
</dbReference>
<protein>
    <recommendedName>
        <fullName evidence="3">Zinc ribbon domain-containing protein</fullName>
    </recommendedName>
</protein>
<name>A0ABS5ZF41_9GAMM</name>
<evidence type="ECO:0000313" key="1">
    <source>
        <dbReference type="EMBL" id="MBU2712619.1"/>
    </source>
</evidence>
<proteinExistence type="predicted"/>
<comment type="caution">
    <text evidence="1">The sequence shown here is derived from an EMBL/GenBank/DDBJ whole genome shotgun (WGS) entry which is preliminary data.</text>
</comment>
<keyword evidence="2" id="KW-1185">Reference proteome</keyword>